<dbReference type="EMBL" id="CP144751">
    <property type="protein sequence ID" value="WVZ85501.1"/>
    <property type="molecule type" value="Genomic_DNA"/>
</dbReference>
<feature type="domain" description="Disease resistance protein winged helix" evidence="9">
    <location>
        <begin position="428"/>
        <end position="498"/>
    </location>
</feature>
<dbReference type="InterPro" id="IPR032675">
    <property type="entry name" value="LRR_dom_sf"/>
</dbReference>
<evidence type="ECO:0000313" key="11">
    <source>
        <dbReference type="EMBL" id="WVZ85501.1"/>
    </source>
</evidence>
<dbReference type="Proteomes" id="UP001341281">
    <property type="component" value="Chromosome 07"/>
</dbReference>
<dbReference type="GO" id="GO:0042742">
    <property type="term" value="P:defense response to bacterium"/>
    <property type="evidence" value="ECO:0007669"/>
    <property type="project" value="UniProtKB-ARBA"/>
</dbReference>
<evidence type="ECO:0000256" key="1">
    <source>
        <dbReference type="ARBA" id="ARBA00008894"/>
    </source>
</evidence>
<dbReference type="GO" id="GO:0009626">
    <property type="term" value="P:plant-type hypersensitive response"/>
    <property type="evidence" value="ECO:0007669"/>
    <property type="project" value="UniProtKB-ARBA"/>
</dbReference>
<keyword evidence="4" id="KW-0547">Nucleotide-binding</keyword>
<keyword evidence="3" id="KW-0677">Repeat</keyword>
<dbReference type="Gene3D" id="1.10.8.430">
    <property type="entry name" value="Helical domain of apoptotic protease-activating factors"/>
    <property type="match status" value="1"/>
</dbReference>
<dbReference type="InterPro" id="IPR055414">
    <property type="entry name" value="LRR_R13L4/SHOC2-like"/>
</dbReference>
<evidence type="ECO:0000256" key="6">
    <source>
        <dbReference type="ARBA" id="ARBA00023054"/>
    </source>
</evidence>
<comment type="similarity">
    <text evidence="1">Belongs to the disease resistance NB-LRR family.</text>
</comment>
<sequence>MAEIVVSASKGVIGRLLAKLTELMENKSANLLGVSKNIAFLKDELPTMNALLEKLEDADELDPLVKAWRNQARELGYDIEDCIDDFAQRVGGADVDAGFIDKISHFLKTLRARLETAEHIKDLKIRLLEINERHKRYKFSPGSPPSSSSVAIDRRLPALYTESANLVGFEGPREEVIKCLIDTDQRLMVLPIVGFGGLGKTTLANEVYKNIREQFRAKAFVPVSQKPDIVRLLSGIQSKLEISVSSPCFEVKDIIDSIRVYLQHRRYLVVVDDLWDAPTWDIIGSVFPENGMGCRVIVTTRVEDVARRVCSNHQEFIYRMKPLSDEDSRRLFFNRIFVSEDNCPAQLRDISYRILRKCCGLPLAIVTISSLLASRPEPRRKEWENIQNSIGTWGSGTNPTLEGVRQILYLSYKDLPHHLRTCFLYLGIYPEDFTIKRDDLIRQWVAEGFVHNIYGRNLEEDAKSYFNELINRSLIQPKETEYGEVVSCTVHDMMLDMILNRCVEDNFIHVVYNLQEVEGQHEFKVRRLLLDSRAVGSDDAKISATNAPRLLQLRSLQMFGGPLSLLLLSKHLRVLILHLGKPGTDGNERVDLTAIGQLFQLRYLKIVRLHPAPLVVELPAEIKGLEYLSALEIDYTSESNLPLDIVRLPCLSHLIVPSGIGLPHGHGIGRMKSLCTLKNFEIVDIRSATGLGELTNLKDLELDSRRALSGIEIDALVTSLGKLHKLVYLRTSALQGGCFCDDENNQLSSLSHPPLHIERLNLVGWRLRRVPKWINGNLQNLCLLSLAVTEMSTDEVRVLGELPSLIKLILLVKRLPPCGAAIVFTAAGFPELECMEFACGGDVMSRMCFEPGVMPKLQRIVLFYLDDQWSGTAPAGIEHLLNLRLRDIQLLPICDDRTVAEDHIKTAFTETIKAHRSRGGAEPYLHFSRLRKNTIPWILPDDPLI</sequence>
<feature type="domain" description="NB-ARC" evidence="7">
    <location>
        <begin position="172"/>
        <end position="339"/>
    </location>
</feature>
<evidence type="ECO:0000259" key="9">
    <source>
        <dbReference type="Pfam" id="PF23559"/>
    </source>
</evidence>
<evidence type="ECO:0000259" key="7">
    <source>
        <dbReference type="Pfam" id="PF00931"/>
    </source>
</evidence>
<evidence type="ECO:0000256" key="3">
    <source>
        <dbReference type="ARBA" id="ARBA00022737"/>
    </source>
</evidence>
<dbReference type="InterPro" id="IPR041118">
    <property type="entry name" value="Rx_N"/>
</dbReference>
<dbReference type="Gene3D" id="1.10.10.10">
    <property type="entry name" value="Winged helix-like DNA-binding domain superfamily/Winged helix DNA-binding domain"/>
    <property type="match status" value="1"/>
</dbReference>
<reference evidence="11 12" key="1">
    <citation type="submission" date="2024-02" db="EMBL/GenBank/DDBJ databases">
        <title>High-quality chromosome-scale genome assembly of Pensacola bahiagrass (Paspalum notatum Flugge var. saurae).</title>
        <authorList>
            <person name="Vega J.M."/>
            <person name="Podio M."/>
            <person name="Orjuela J."/>
            <person name="Siena L.A."/>
            <person name="Pessino S.C."/>
            <person name="Combes M.C."/>
            <person name="Mariac C."/>
            <person name="Albertini E."/>
            <person name="Pupilli F."/>
            <person name="Ortiz J.P.A."/>
            <person name="Leblanc O."/>
        </authorList>
    </citation>
    <scope>NUCLEOTIDE SEQUENCE [LARGE SCALE GENOMIC DNA]</scope>
    <source>
        <strain evidence="11">R1</strain>
        <tissue evidence="11">Leaf</tissue>
    </source>
</reference>
<dbReference type="InterPro" id="IPR044974">
    <property type="entry name" value="Disease_R_plants"/>
</dbReference>
<evidence type="ECO:0000256" key="4">
    <source>
        <dbReference type="ARBA" id="ARBA00022741"/>
    </source>
</evidence>
<dbReference type="SUPFAM" id="SSF52540">
    <property type="entry name" value="P-loop containing nucleoside triphosphate hydrolases"/>
    <property type="match status" value="1"/>
</dbReference>
<feature type="domain" description="Disease resistance R13L4/SHOC-2-like LRR" evidence="10">
    <location>
        <begin position="552"/>
        <end position="916"/>
    </location>
</feature>
<dbReference type="InterPro" id="IPR042197">
    <property type="entry name" value="Apaf_helical"/>
</dbReference>
<evidence type="ECO:0000259" key="8">
    <source>
        <dbReference type="Pfam" id="PF18052"/>
    </source>
</evidence>
<keyword evidence="12" id="KW-1185">Reference proteome</keyword>
<dbReference type="GO" id="GO:0043531">
    <property type="term" value="F:ADP binding"/>
    <property type="evidence" value="ECO:0007669"/>
    <property type="project" value="InterPro"/>
</dbReference>
<evidence type="ECO:0000313" key="12">
    <source>
        <dbReference type="Proteomes" id="UP001341281"/>
    </source>
</evidence>
<dbReference type="Pfam" id="PF23598">
    <property type="entry name" value="LRR_14"/>
    <property type="match status" value="1"/>
</dbReference>
<dbReference type="InterPro" id="IPR038005">
    <property type="entry name" value="RX-like_CC"/>
</dbReference>
<dbReference type="AlphaFoldDB" id="A0AAQ3U524"/>
<protein>
    <submittedName>
        <fullName evidence="11">Uncharacterized protein</fullName>
    </submittedName>
</protein>
<dbReference type="PRINTS" id="PR00364">
    <property type="entry name" value="DISEASERSIST"/>
</dbReference>
<dbReference type="Gene3D" id="1.20.5.4130">
    <property type="match status" value="1"/>
</dbReference>
<dbReference type="InterPro" id="IPR027417">
    <property type="entry name" value="P-loop_NTPase"/>
</dbReference>
<dbReference type="Gene3D" id="3.80.10.10">
    <property type="entry name" value="Ribonuclease Inhibitor"/>
    <property type="match status" value="1"/>
</dbReference>
<dbReference type="SUPFAM" id="SSF52058">
    <property type="entry name" value="L domain-like"/>
    <property type="match status" value="1"/>
</dbReference>
<dbReference type="PANTHER" id="PTHR23155">
    <property type="entry name" value="DISEASE RESISTANCE PROTEIN RP"/>
    <property type="match status" value="1"/>
</dbReference>
<feature type="domain" description="Disease resistance N-terminal" evidence="8">
    <location>
        <begin position="12"/>
        <end position="94"/>
    </location>
</feature>
<evidence type="ECO:0000259" key="10">
    <source>
        <dbReference type="Pfam" id="PF23598"/>
    </source>
</evidence>
<dbReference type="FunFam" id="1.10.10.10:FF:000322">
    <property type="entry name" value="Probable disease resistance protein At1g63360"/>
    <property type="match status" value="1"/>
</dbReference>
<name>A0AAQ3U524_PASNO</name>
<keyword evidence="5" id="KW-0611">Plant defense</keyword>
<dbReference type="GO" id="GO:0002758">
    <property type="term" value="P:innate immune response-activating signaling pathway"/>
    <property type="evidence" value="ECO:0007669"/>
    <property type="project" value="UniProtKB-ARBA"/>
</dbReference>
<keyword evidence="6" id="KW-0175">Coiled coil</keyword>
<dbReference type="InterPro" id="IPR002182">
    <property type="entry name" value="NB-ARC"/>
</dbReference>
<dbReference type="PANTHER" id="PTHR23155:SF906">
    <property type="entry name" value="OS08G0205100 PROTEIN"/>
    <property type="match status" value="1"/>
</dbReference>
<dbReference type="Gene3D" id="3.40.50.300">
    <property type="entry name" value="P-loop containing nucleotide triphosphate hydrolases"/>
    <property type="match status" value="1"/>
</dbReference>
<evidence type="ECO:0000256" key="2">
    <source>
        <dbReference type="ARBA" id="ARBA00022614"/>
    </source>
</evidence>
<gene>
    <name evidence="11" type="ORF">U9M48_032423</name>
</gene>
<dbReference type="Pfam" id="PF00931">
    <property type="entry name" value="NB-ARC"/>
    <property type="match status" value="1"/>
</dbReference>
<accession>A0AAQ3U524</accession>
<dbReference type="Pfam" id="PF23559">
    <property type="entry name" value="WHD_DRP"/>
    <property type="match status" value="1"/>
</dbReference>
<dbReference type="Pfam" id="PF18052">
    <property type="entry name" value="Rx_N"/>
    <property type="match status" value="1"/>
</dbReference>
<proteinExistence type="inferred from homology"/>
<dbReference type="CDD" id="cd14798">
    <property type="entry name" value="RX-CC_like"/>
    <property type="match status" value="1"/>
</dbReference>
<dbReference type="InterPro" id="IPR036388">
    <property type="entry name" value="WH-like_DNA-bd_sf"/>
</dbReference>
<dbReference type="InterPro" id="IPR058922">
    <property type="entry name" value="WHD_DRP"/>
</dbReference>
<organism evidence="11 12">
    <name type="scientific">Paspalum notatum var. saurae</name>
    <dbReference type="NCBI Taxonomy" id="547442"/>
    <lineage>
        <taxon>Eukaryota</taxon>
        <taxon>Viridiplantae</taxon>
        <taxon>Streptophyta</taxon>
        <taxon>Embryophyta</taxon>
        <taxon>Tracheophyta</taxon>
        <taxon>Spermatophyta</taxon>
        <taxon>Magnoliopsida</taxon>
        <taxon>Liliopsida</taxon>
        <taxon>Poales</taxon>
        <taxon>Poaceae</taxon>
        <taxon>PACMAD clade</taxon>
        <taxon>Panicoideae</taxon>
        <taxon>Andropogonodae</taxon>
        <taxon>Paspaleae</taxon>
        <taxon>Paspalinae</taxon>
        <taxon>Paspalum</taxon>
    </lineage>
</organism>
<keyword evidence="2" id="KW-0433">Leucine-rich repeat</keyword>
<evidence type="ECO:0000256" key="5">
    <source>
        <dbReference type="ARBA" id="ARBA00022821"/>
    </source>
</evidence>